<sequence length="397" mass="42393">MARAPSDVYARQLFPKKYGIPLFIPEPNGNLPPDYHDQGASIGDVGTVTSDGSFSFVFNICTPSDNPVNCNGVPEGFKQVSLLPGEIFHTNMFPPASDVSSASVRKVGLNTGGALNLANGFTSALSEAAILALPSGASRQDLLDINKFRGHAIENAIRWYEFVNGNLGREAPNGSLYLVTGCDKSTTWGIASVAGATQVNGPSLRFTAAQPHQAGAEYTHSWETHCPATVRIGPSGLSPLQNQCVFLRGFKLTLREGPMADPAKVSPILNAKPHRILPGGKGGYVRFMNDGQQSSPILRNAASSDGHQMMDASSGYHRADDEVTEEASSEEDVLLESIPGAAEVIVSEHFFDAQLTCVYVLLGISSIERHRGSFICLCTSLQSYSLHLLTRSAGPRS</sequence>
<evidence type="ECO:0000313" key="1">
    <source>
        <dbReference type="EMBL" id="KIM91599.1"/>
    </source>
</evidence>
<reference evidence="1 2" key="1">
    <citation type="submission" date="2014-04" db="EMBL/GenBank/DDBJ databases">
        <authorList>
            <consortium name="DOE Joint Genome Institute"/>
            <person name="Kuo A."/>
            <person name="Tarkka M."/>
            <person name="Buscot F."/>
            <person name="Kohler A."/>
            <person name="Nagy L.G."/>
            <person name="Floudas D."/>
            <person name="Copeland A."/>
            <person name="Barry K.W."/>
            <person name="Cichocki N."/>
            <person name="Veneault-Fourrey C."/>
            <person name="LaButti K."/>
            <person name="Lindquist E.A."/>
            <person name="Lipzen A."/>
            <person name="Lundell T."/>
            <person name="Morin E."/>
            <person name="Murat C."/>
            <person name="Sun H."/>
            <person name="Tunlid A."/>
            <person name="Henrissat B."/>
            <person name="Grigoriev I.V."/>
            <person name="Hibbett D.S."/>
            <person name="Martin F."/>
            <person name="Nordberg H.P."/>
            <person name="Cantor M.N."/>
            <person name="Hua S.X."/>
        </authorList>
    </citation>
    <scope>NUCLEOTIDE SEQUENCE [LARGE SCALE GENOMIC DNA]</scope>
    <source>
        <strain evidence="1 2">F 1598</strain>
    </source>
</reference>
<protein>
    <submittedName>
        <fullName evidence="1">Uncharacterized protein</fullName>
    </submittedName>
</protein>
<dbReference type="HOGENOM" id="CLU_683567_0_0_1"/>
<name>A0A0C3GIZ8_PILCF</name>
<accession>A0A0C3GIZ8</accession>
<dbReference type="AlphaFoldDB" id="A0A0C3GIZ8"/>
<dbReference type="InParanoid" id="A0A0C3GIZ8"/>
<gene>
    <name evidence="1" type="ORF">PILCRDRAFT_57789</name>
</gene>
<dbReference type="Proteomes" id="UP000054166">
    <property type="component" value="Unassembled WGS sequence"/>
</dbReference>
<dbReference type="STRING" id="765440.A0A0C3GIZ8"/>
<dbReference type="OrthoDB" id="3222453at2759"/>
<reference evidence="2" key="2">
    <citation type="submission" date="2015-01" db="EMBL/GenBank/DDBJ databases">
        <title>Evolutionary Origins and Diversification of the Mycorrhizal Mutualists.</title>
        <authorList>
            <consortium name="DOE Joint Genome Institute"/>
            <consortium name="Mycorrhizal Genomics Consortium"/>
            <person name="Kohler A."/>
            <person name="Kuo A."/>
            <person name="Nagy L.G."/>
            <person name="Floudas D."/>
            <person name="Copeland A."/>
            <person name="Barry K.W."/>
            <person name="Cichocki N."/>
            <person name="Veneault-Fourrey C."/>
            <person name="LaButti K."/>
            <person name="Lindquist E.A."/>
            <person name="Lipzen A."/>
            <person name="Lundell T."/>
            <person name="Morin E."/>
            <person name="Murat C."/>
            <person name="Riley R."/>
            <person name="Ohm R."/>
            <person name="Sun H."/>
            <person name="Tunlid A."/>
            <person name="Henrissat B."/>
            <person name="Grigoriev I.V."/>
            <person name="Hibbett D.S."/>
            <person name="Martin F."/>
        </authorList>
    </citation>
    <scope>NUCLEOTIDE SEQUENCE [LARGE SCALE GENOMIC DNA]</scope>
    <source>
        <strain evidence="2">F 1598</strain>
    </source>
</reference>
<keyword evidence="2" id="KW-1185">Reference proteome</keyword>
<proteinExistence type="predicted"/>
<dbReference type="EMBL" id="KN832971">
    <property type="protein sequence ID" value="KIM91599.1"/>
    <property type="molecule type" value="Genomic_DNA"/>
</dbReference>
<evidence type="ECO:0000313" key="2">
    <source>
        <dbReference type="Proteomes" id="UP000054166"/>
    </source>
</evidence>
<organism evidence="1 2">
    <name type="scientific">Piloderma croceum (strain F 1598)</name>
    <dbReference type="NCBI Taxonomy" id="765440"/>
    <lineage>
        <taxon>Eukaryota</taxon>
        <taxon>Fungi</taxon>
        <taxon>Dikarya</taxon>
        <taxon>Basidiomycota</taxon>
        <taxon>Agaricomycotina</taxon>
        <taxon>Agaricomycetes</taxon>
        <taxon>Agaricomycetidae</taxon>
        <taxon>Atheliales</taxon>
        <taxon>Atheliaceae</taxon>
        <taxon>Piloderma</taxon>
    </lineage>
</organism>